<name>A0A0P0X9W1_ORYSJ</name>
<dbReference type="Gramene" id="Os07t0656050-00">
    <property type="protein sequence ID" value="Os07t0656050-00"/>
    <property type="gene ID" value="Os07g0656050"/>
</dbReference>
<reference evidence="2 3" key="3">
    <citation type="journal article" date="2013" name="Rice">
        <title>Improvement of the Oryza sativa Nipponbare reference genome using next generation sequence and optical map data.</title>
        <authorList>
            <person name="Kawahara Y."/>
            <person name="de la Bastide M."/>
            <person name="Hamilton J.P."/>
            <person name="Kanamori H."/>
            <person name="McCombie W.R."/>
            <person name="Ouyang S."/>
            <person name="Schwartz D.C."/>
            <person name="Tanaka T."/>
            <person name="Wu J."/>
            <person name="Zhou S."/>
            <person name="Childs K.L."/>
            <person name="Davidson R.M."/>
            <person name="Lin H."/>
            <person name="Quesada-Ocampo L."/>
            <person name="Vaillancourt B."/>
            <person name="Sakai H."/>
            <person name="Lee S.S."/>
            <person name="Kim J."/>
            <person name="Numa H."/>
            <person name="Itoh T."/>
            <person name="Buell C.R."/>
            <person name="Matsumoto T."/>
        </authorList>
    </citation>
    <scope>NUCLEOTIDE SEQUENCE [LARGE SCALE GENOMIC DNA]</scope>
    <source>
        <strain evidence="3">cv. Nipponbare</strain>
    </source>
</reference>
<gene>
    <name evidence="2" type="ordered locus">Os07g0656050</name>
    <name evidence="2" type="ORF">OSNPB_070656050</name>
</gene>
<feature type="region of interest" description="Disordered" evidence="1">
    <location>
        <begin position="55"/>
        <end position="118"/>
    </location>
</feature>
<dbReference type="AlphaFoldDB" id="A0A0P0X9W1"/>
<reference evidence="3" key="1">
    <citation type="journal article" date="2005" name="Nature">
        <title>The map-based sequence of the rice genome.</title>
        <authorList>
            <consortium name="International rice genome sequencing project (IRGSP)"/>
            <person name="Matsumoto T."/>
            <person name="Wu J."/>
            <person name="Kanamori H."/>
            <person name="Katayose Y."/>
            <person name="Fujisawa M."/>
            <person name="Namiki N."/>
            <person name="Mizuno H."/>
            <person name="Yamamoto K."/>
            <person name="Antonio B.A."/>
            <person name="Baba T."/>
            <person name="Sakata K."/>
            <person name="Nagamura Y."/>
            <person name="Aoki H."/>
            <person name="Arikawa K."/>
            <person name="Arita K."/>
            <person name="Bito T."/>
            <person name="Chiden Y."/>
            <person name="Fujitsuka N."/>
            <person name="Fukunaka R."/>
            <person name="Hamada M."/>
            <person name="Harada C."/>
            <person name="Hayashi A."/>
            <person name="Hijishita S."/>
            <person name="Honda M."/>
            <person name="Hosokawa S."/>
            <person name="Ichikawa Y."/>
            <person name="Idonuma A."/>
            <person name="Iijima M."/>
            <person name="Ikeda M."/>
            <person name="Ikeno M."/>
            <person name="Ito K."/>
            <person name="Ito S."/>
            <person name="Ito T."/>
            <person name="Ito Y."/>
            <person name="Ito Y."/>
            <person name="Iwabuchi A."/>
            <person name="Kamiya K."/>
            <person name="Karasawa W."/>
            <person name="Kurita K."/>
            <person name="Katagiri S."/>
            <person name="Kikuta A."/>
            <person name="Kobayashi H."/>
            <person name="Kobayashi N."/>
            <person name="Machita K."/>
            <person name="Maehara T."/>
            <person name="Masukawa M."/>
            <person name="Mizubayashi T."/>
            <person name="Mukai Y."/>
            <person name="Nagasaki H."/>
            <person name="Nagata Y."/>
            <person name="Naito S."/>
            <person name="Nakashima M."/>
            <person name="Nakama Y."/>
            <person name="Nakamichi Y."/>
            <person name="Nakamura M."/>
            <person name="Meguro A."/>
            <person name="Negishi M."/>
            <person name="Ohta I."/>
            <person name="Ohta T."/>
            <person name="Okamoto M."/>
            <person name="Ono N."/>
            <person name="Saji S."/>
            <person name="Sakaguchi M."/>
            <person name="Sakai K."/>
            <person name="Shibata M."/>
            <person name="Shimokawa T."/>
            <person name="Song J."/>
            <person name="Takazaki Y."/>
            <person name="Terasawa K."/>
            <person name="Tsugane M."/>
            <person name="Tsuji K."/>
            <person name="Ueda S."/>
            <person name="Waki K."/>
            <person name="Yamagata H."/>
            <person name="Yamamoto M."/>
            <person name="Yamamoto S."/>
            <person name="Yamane H."/>
            <person name="Yoshiki S."/>
            <person name="Yoshihara R."/>
            <person name="Yukawa K."/>
            <person name="Zhong H."/>
            <person name="Yano M."/>
            <person name="Yuan Q."/>
            <person name="Ouyang S."/>
            <person name="Liu J."/>
            <person name="Jones K.M."/>
            <person name="Gansberger K."/>
            <person name="Moffat K."/>
            <person name="Hill J."/>
            <person name="Bera J."/>
            <person name="Fadrosh D."/>
            <person name="Jin S."/>
            <person name="Johri S."/>
            <person name="Kim M."/>
            <person name="Overton L."/>
            <person name="Reardon M."/>
            <person name="Tsitrin T."/>
            <person name="Vuong H."/>
            <person name="Weaver B."/>
            <person name="Ciecko A."/>
            <person name="Tallon L."/>
            <person name="Jackson J."/>
            <person name="Pai G."/>
            <person name="Aken S.V."/>
            <person name="Utterback T."/>
            <person name="Reidmuller S."/>
            <person name="Feldblyum T."/>
            <person name="Hsiao J."/>
            <person name="Zismann V."/>
            <person name="Iobst S."/>
            <person name="de Vazeille A.R."/>
            <person name="Buell C.R."/>
            <person name="Ying K."/>
            <person name="Li Y."/>
            <person name="Lu T."/>
            <person name="Huang Y."/>
            <person name="Zhao Q."/>
            <person name="Feng Q."/>
            <person name="Zhang L."/>
            <person name="Zhu J."/>
            <person name="Weng Q."/>
            <person name="Mu J."/>
            <person name="Lu Y."/>
            <person name="Fan D."/>
            <person name="Liu Y."/>
            <person name="Guan J."/>
            <person name="Zhang Y."/>
            <person name="Yu S."/>
            <person name="Liu X."/>
            <person name="Zhang Y."/>
            <person name="Hong G."/>
            <person name="Han B."/>
            <person name="Choisne N."/>
            <person name="Demange N."/>
            <person name="Orjeda G."/>
            <person name="Samain S."/>
            <person name="Cattolico L."/>
            <person name="Pelletier E."/>
            <person name="Couloux A."/>
            <person name="Segurens B."/>
            <person name="Wincker P."/>
            <person name="D'Hont A."/>
            <person name="Scarpelli C."/>
            <person name="Weissenbach J."/>
            <person name="Salanoubat M."/>
            <person name="Quetier F."/>
            <person name="Yu Y."/>
            <person name="Kim H.R."/>
            <person name="Rambo T."/>
            <person name="Currie J."/>
            <person name="Collura K."/>
            <person name="Luo M."/>
            <person name="Yang T."/>
            <person name="Ammiraju J.S.S."/>
            <person name="Engler F."/>
            <person name="Soderlund C."/>
            <person name="Wing R.A."/>
            <person name="Palmer L.E."/>
            <person name="de la Bastide M."/>
            <person name="Spiegel L."/>
            <person name="Nascimento L."/>
            <person name="Zutavern T."/>
            <person name="O'Shaughnessy A."/>
            <person name="Dike S."/>
            <person name="Dedhia N."/>
            <person name="Preston R."/>
            <person name="Balija V."/>
            <person name="McCombie W.R."/>
            <person name="Chow T."/>
            <person name="Chen H."/>
            <person name="Chung M."/>
            <person name="Chen C."/>
            <person name="Shaw J."/>
            <person name="Wu H."/>
            <person name="Hsiao K."/>
            <person name="Chao Y."/>
            <person name="Chu M."/>
            <person name="Cheng C."/>
            <person name="Hour A."/>
            <person name="Lee P."/>
            <person name="Lin S."/>
            <person name="Lin Y."/>
            <person name="Liou J."/>
            <person name="Liu S."/>
            <person name="Hsing Y."/>
            <person name="Raghuvanshi S."/>
            <person name="Mohanty A."/>
            <person name="Bharti A.K."/>
            <person name="Gaur A."/>
            <person name="Gupta V."/>
            <person name="Kumar D."/>
            <person name="Ravi V."/>
            <person name="Vij S."/>
            <person name="Kapur A."/>
            <person name="Khurana P."/>
            <person name="Khurana P."/>
            <person name="Khurana J.P."/>
            <person name="Tyagi A.K."/>
            <person name="Gaikwad K."/>
            <person name="Singh A."/>
            <person name="Dalal V."/>
            <person name="Srivastava S."/>
            <person name="Dixit A."/>
            <person name="Pal A.K."/>
            <person name="Ghazi I.A."/>
            <person name="Yadav M."/>
            <person name="Pandit A."/>
            <person name="Bhargava A."/>
            <person name="Sureshbabu K."/>
            <person name="Batra K."/>
            <person name="Sharma T.R."/>
            <person name="Mohapatra T."/>
            <person name="Singh N.K."/>
            <person name="Messing J."/>
            <person name="Nelson A.B."/>
            <person name="Fuks G."/>
            <person name="Kavchok S."/>
            <person name="Keizer G."/>
            <person name="Linton E."/>
            <person name="Llaca V."/>
            <person name="Song R."/>
            <person name="Tanyolac B."/>
            <person name="Young S."/>
            <person name="Ho-Il K."/>
            <person name="Hahn J.H."/>
            <person name="Sangsakoo G."/>
            <person name="Vanavichit A."/>
            <person name="de Mattos Luiz.A.T."/>
            <person name="Zimmer P.D."/>
            <person name="Malone G."/>
            <person name="Dellagostin O."/>
            <person name="de Oliveira A.C."/>
            <person name="Bevan M."/>
            <person name="Bancroft I."/>
            <person name="Minx P."/>
            <person name="Cordum H."/>
            <person name="Wilson R."/>
            <person name="Cheng Z."/>
            <person name="Jin W."/>
            <person name="Jiang J."/>
            <person name="Leong S.A."/>
            <person name="Iwama H."/>
            <person name="Gojobori T."/>
            <person name="Itoh T."/>
            <person name="Niimura Y."/>
            <person name="Fujii Y."/>
            <person name="Habara T."/>
            <person name="Sakai H."/>
            <person name="Sato Y."/>
            <person name="Wilson G."/>
            <person name="Kumar K."/>
            <person name="McCouch S."/>
            <person name="Juretic N."/>
            <person name="Hoen D."/>
            <person name="Wright S."/>
            <person name="Bruskiewich R."/>
            <person name="Bureau T."/>
            <person name="Miyao A."/>
            <person name="Hirochika H."/>
            <person name="Nishikawa T."/>
            <person name="Kadowaki K."/>
            <person name="Sugiura M."/>
            <person name="Burr B."/>
            <person name="Sasaki T."/>
        </authorList>
    </citation>
    <scope>NUCLEOTIDE SEQUENCE [LARGE SCALE GENOMIC DNA]</scope>
    <source>
        <strain evidence="3">cv. Nipponbare</strain>
    </source>
</reference>
<evidence type="ECO:0000313" key="2">
    <source>
        <dbReference type="EMBL" id="BAT02999.1"/>
    </source>
</evidence>
<keyword evidence="3" id="KW-1185">Reference proteome</keyword>
<evidence type="ECO:0000256" key="1">
    <source>
        <dbReference type="SAM" id="MobiDB-lite"/>
    </source>
</evidence>
<dbReference type="InParanoid" id="A0A0P0X9W1"/>
<feature type="non-terminal residue" evidence="2">
    <location>
        <position position="118"/>
    </location>
</feature>
<dbReference type="Proteomes" id="UP000059680">
    <property type="component" value="Chromosome 7"/>
</dbReference>
<feature type="compositionally biased region" description="Basic and acidic residues" evidence="1">
    <location>
        <begin position="104"/>
        <end position="118"/>
    </location>
</feature>
<reference evidence="2 3" key="2">
    <citation type="journal article" date="2013" name="Plant Cell Physiol.">
        <title>Rice Annotation Project Database (RAP-DB): an integrative and interactive database for rice genomics.</title>
        <authorList>
            <person name="Sakai H."/>
            <person name="Lee S.S."/>
            <person name="Tanaka T."/>
            <person name="Numa H."/>
            <person name="Kim J."/>
            <person name="Kawahara Y."/>
            <person name="Wakimoto H."/>
            <person name="Yang C.C."/>
            <person name="Iwamoto M."/>
            <person name="Abe T."/>
            <person name="Yamada Y."/>
            <person name="Muto A."/>
            <person name="Inokuchi H."/>
            <person name="Ikemura T."/>
            <person name="Matsumoto T."/>
            <person name="Sasaki T."/>
            <person name="Itoh T."/>
        </authorList>
    </citation>
    <scope>NUCLEOTIDE SEQUENCE [LARGE SCALE GENOMIC DNA]</scope>
    <source>
        <strain evidence="3">cv. Nipponbare</strain>
    </source>
</reference>
<dbReference type="PaxDb" id="39947-A0A0P0X9W1"/>
<accession>A0A0P0X9W1</accession>
<feature type="region of interest" description="Disordered" evidence="1">
    <location>
        <begin position="1"/>
        <end position="24"/>
    </location>
</feature>
<dbReference type="EMBL" id="AP014963">
    <property type="protein sequence ID" value="BAT02999.1"/>
    <property type="molecule type" value="Genomic_DNA"/>
</dbReference>
<evidence type="ECO:0000313" key="3">
    <source>
        <dbReference type="Proteomes" id="UP000059680"/>
    </source>
</evidence>
<organism evidence="2 3">
    <name type="scientific">Oryza sativa subsp. japonica</name>
    <name type="common">Rice</name>
    <dbReference type="NCBI Taxonomy" id="39947"/>
    <lineage>
        <taxon>Eukaryota</taxon>
        <taxon>Viridiplantae</taxon>
        <taxon>Streptophyta</taxon>
        <taxon>Embryophyta</taxon>
        <taxon>Tracheophyta</taxon>
        <taxon>Spermatophyta</taxon>
        <taxon>Magnoliopsida</taxon>
        <taxon>Liliopsida</taxon>
        <taxon>Poales</taxon>
        <taxon>Poaceae</taxon>
        <taxon>BOP clade</taxon>
        <taxon>Oryzoideae</taxon>
        <taxon>Oryzeae</taxon>
        <taxon>Oryzinae</taxon>
        <taxon>Oryza</taxon>
        <taxon>Oryza sativa</taxon>
    </lineage>
</organism>
<feature type="compositionally biased region" description="Basic and acidic residues" evidence="1">
    <location>
        <begin position="81"/>
        <end position="91"/>
    </location>
</feature>
<protein>
    <submittedName>
        <fullName evidence="2">Os07g0656050 protein</fullName>
    </submittedName>
</protein>
<proteinExistence type="predicted"/>
<sequence>MARLPPPLGERVVRPAVLPAPEPLVDERAPPRLVQRAPLVVVVTHPLAVDDVAVLGSGDDGDVIDGVAAAGGGRRRRRPHEHADLAGEPRGAEAGGDGDEEEERERGDEHAGGPRHDL</sequence>